<gene>
    <name evidence="9" type="ORF">SCF082_LOCUS9733</name>
</gene>
<accession>A0ABP0J1C8</accession>
<dbReference type="Gene3D" id="1.20.1640.10">
    <property type="entry name" value="Multidrug efflux transporter AcrB transmembrane domain"/>
    <property type="match status" value="2"/>
</dbReference>
<comment type="similarity">
    <text evidence="6">Belongs to the dispatched family.</text>
</comment>
<feature type="domain" description="SSD" evidence="8">
    <location>
        <begin position="815"/>
        <end position="947"/>
    </location>
</feature>
<proteinExistence type="inferred from homology"/>
<feature type="transmembrane region" description="Helical" evidence="7">
    <location>
        <begin position="283"/>
        <end position="305"/>
    </location>
</feature>
<dbReference type="Pfam" id="PF12349">
    <property type="entry name" value="Sterol-sensing"/>
    <property type="match status" value="1"/>
</dbReference>
<evidence type="ECO:0000256" key="4">
    <source>
        <dbReference type="ARBA" id="ARBA00023136"/>
    </source>
</evidence>
<keyword evidence="2 7" id="KW-0812">Transmembrane</keyword>
<feature type="transmembrane region" description="Helical" evidence="7">
    <location>
        <begin position="516"/>
        <end position="535"/>
    </location>
</feature>
<feature type="transmembrane region" description="Helical" evidence="7">
    <location>
        <begin position="925"/>
        <end position="947"/>
    </location>
</feature>
<evidence type="ECO:0000256" key="1">
    <source>
        <dbReference type="ARBA" id="ARBA00004141"/>
    </source>
</evidence>
<dbReference type="PANTHER" id="PTHR45951:SF3">
    <property type="entry name" value="PROTEIN DISPATCHED"/>
    <property type="match status" value="1"/>
</dbReference>
<evidence type="ECO:0000256" key="7">
    <source>
        <dbReference type="SAM" id="Phobius"/>
    </source>
</evidence>
<comment type="caution">
    <text evidence="9">The sequence shown here is derived from an EMBL/GenBank/DDBJ whole genome shotgun (WGS) entry which is preliminary data.</text>
</comment>
<feature type="transmembrane region" description="Helical" evidence="7">
    <location>
        <begin position="849"/>
        <end position="870"/>
    </location>
</feature>
<dbReference type="InterPro" id="IPR000731">
    <property type="entry name" value="SSD"/>
</dbReference>
<dbReference type="Pfam" id="PF03283">
    <property type="entry name" value="PAE"/>
    <property type="match status" value="1"/>
</dbReference>
<name>A0ABP0J1C8_9DINO</name>
<evidence type="ECO:0000256" key="6">
    <source>
        <dbReference type="ARBA" id="ARBA00038046"/>
    </source>
</evidence>
<reference evidence="9 10" key="1">
    <citation type="submission" date="2024-02" db="EMBL/GenBank/DDBJ databases">
        <authorList>
            <person name="Chen Y."/>
            <person name="Shah S."/>
            <person name="Dougan E. K."/>
            <person name="Thang M."/>
            <person name="Chan C."/>
        </authorList>
    </citation>
    <scope>NUCLEOTIDE SEQUENCE [LARGE SCALE GENOMIC DNA]</scope>
</reference>
<keyword evidence="3 7" id="KW-1133">Transmembrane helix</keyword>
<feature type="transmembrane region" description="Helical" evidence="7">
    <location>
        <begin position="1000"/>
        <end position="1020"/>
    </location>
</feature>
<feature type="transmembrane region" description="Helical" evidence="7">
    <location>
        <begin position="788"/>
        <end position="811"/>
    </location>
</feature>
<dbReference type="InterPro" id="IPR004963">
    <property type="entry name" value="PAE/NOTUM"/>
</dbReference>
<keyword evidence="5" id="KW-0325">Glycoprotein</keyword>
<feature type="transmembrane region" description="Helical" evidence="7">
    <location>
        <begin position="311"/>
        <end position="332"/>
    </location>
</feature>
<evidence type="ECO:0000256" key="2">
    <source>
        <dbReference type="ARBA" id="ARBA00022692"/>
    </source>
</evidence>
<protein>
    <submittedName>
        <fullName evidence="9">Protein dispatched homolog 1 (Protein chameleon)</fullName>
    </submittedName>
</protein>
<sequence>MGKDGEDILRTVPLVVAISVKYPKTVYFSTLLMALVAAYLSVGFFNLDNPLVGLRIRDDVVAERSDGWIQALRNDLRPESGDSNIQRVTERTAETRELTLLYIAEESNPDNVFTLENIAKMAALEDQLVAVAGYDEFCLFDLDDAACAEVLSPLRYVRNATTPAEIEDGLQAMWADIDADKDASLVHFCDEFDNVTNVQCSKTRTIIRFGLPLEGYLNPDDRFQDQFKLLTDYLWDGGERDDIGPGESFFDIMSEAREKFLEDPENEMVVTFFQKGIFDRETLVILVGDLTFAAASFGMVALIIGLHTGSWYLSIMSLVQILLSFPLCFFIYRAIFGIELFGGLNIISIYLLLGIATDDIFIYTDAFKQSRALLHGPGWTLEKRLAWTFHRAAYTMATTTTTTAFAFLTLATSIIPIIRYFGIFTSLLLVVNFFTVVTMYSATLVFWSRNFEEGDKLCCCGSSSSSSQDDAKVLAVESGGDADDETSASRSLSRVELFFRDRFSRDFINTVKGRRIVFSFFAVLTIVAIVFAAQLELASNAVSFWEPDHPFGIALDNLPESFLKSERESSRDTVKLVWGLKDPFVDREGTKETLDDDFGEAIFDPSFVLADEDAQVFLRDVCYEVVRNRTNALFLDTALDEQDIPACFMAAFAKWREARGEPFPVPQVAPTNNQILDSGILIPETSSVESFEDSLSEFLGRPQFGIEFFASVGFKRDAGPTQDRLRASFAWQEFATTTTDDDSYAKRSDVVEAWDSFLEQMQQEEPATLGANSYYTDDFYFVWWRTQFLFVTNVAISISCSFLLAFTVSTIATRNYIVAAIASCSILLVVLYVCAAIVLFGFDLGSIESVVLTLVIGISVDYIIHVAVGYSDAQFDRKLDSRAERVEHAMMTLGTSILAGAVSTFLATSFLLLTTIVFFSKFGKLTTFTIVMAALTALILFPAILAAVGPEKEQGTVCVPRFLREEMRQHKEKGIKGASAKSTRSESIKLRADSVVKKTLLAYLSVLVAAVIVFVVMWAVRSAELDAEEEEDELEDATAFVYDDSVFMPSFASLEEGVWTEMRPGGDTLCARGTPYAFFVKKGAPGAPIIFEFEGGGACWNPSTCQKATSTFKDTVEDTRAAFQRIRRGEQRPSGLMDELGPYSSFTHIFQAYCTGDLHWGNNTVEYTDSLTIRHRGAVNVKAMLDWVAAEVPEAPRALVTGCSAGSYGSLFHGANIAKLFEDQGFSTKLYQMGDSGMGIISDTFLVESFPSWKANETSLFPEFVAPGGTPLPIDVSSLSLPLLYQWVANRFETNGFVFSQFSAAYDWNQAFFTKTIEVGSSQEVFSVDKISWNTKMETAYVPFDGVAPNLHRIIGPGDYHCAVPGNRFWNVDAGNGVKLHKVLHDMFISDTPPVGDINCADISSCENGVDLRPSIDLF</sequence>
<evidence type="ECO:0000256" key="3">
    <source>
        <dbReference type="ARBA" id="ARBA00022989"/>
    </source>
</evidence>
<evidence type="ECO:0000313" key="10">
    <source>
        <dbReference type="Proteomes" id="UP001642464"/>
    </source>
</evidence>
<dbReference type="Pfam" id="PF03176">
    <property type="entry name" value="MMPL"/>
    <property type="match status" value="1"/>
</dbReference>
<evidence type="ECO:0000256" key="5">
    <source>
        <dbReference type="ARBA" id="ARBA00023180"/>
    </source>
</evidence>
<keyword evidence="10" id="KW-1185">Reference proteome</keyword>
<comment type="subcellular location">
    <subcellularLocation>
        <location evidence="1">Membrane</location>
        <topology evidence="1">Multi-pass membrane protein</topology>
    </subcellularLocation>
</comment>
<feature type="domain" description="SSD" evidence="8">
    <location>
        <begin position="335"/>
        <end position="446"/>
    </location>
</feature>
<feature type="transmembrane region" description="Helical" evidence="7">
    <location>
        <begin position="26"/>
        <end position="47"/>
    </location>
</feature>
<dbReference type="EMBL" id="CAXAMM010005668">
    <property type="protein sequence ID" value="CAK9008135.1"/>
    <property type="molecule type" value="Genomic_DNA"/>
</dbReference>
<feature type="transmembrane region" description="Helical" evidence="7">
    <location>
        <begin position="817"/>
        <end position="842"/>
    </location>
</feature>
<dbReference type="InterPro" id="IPR004869">
    <property type="entry name" value="MMPL_dom"/>
</dbReference>
<dbReference type="SUPFAM" id="SSF82866">
    <property type="entry name" value="Multidrug efflux transporter AcrB transmembrane domain"/>
    <property type="match status" value="2"/>
</dbReference>
<organism evidence="9 10">
    <name type="scientific">Durusdinium trenchii</name>
    <dbReference type="NCBI Taxonomy" id="1381693"/>
    <lineage>
        <taxon>Eukaryota</taxon>
        <taxon>Sar</taxon>
        <taxon>Alveolata</taxon>
        <taxon>Dinophyceae</taxon>
        <taxon>Suessiales</taxon>
        <taxon>Symbiodiniaceae</taxon>
        <taxon>Durusdinium</taxon>
    </lineage>
</organism>
<dbReference type="PROSITE" id="PS50156">
    <property type="entry name" value="SSD"/>
    <property type="match status" value="2"/>
</dbReference>
<dbReference type="PANTHER" id="PTHR45951">
    <property type="entry name" value="PROTEIN DISPATCHED-RELATED"/>
    <property type="match status" value="1"/>
</dbReference>
<evidence type="ECO:0000259" key="8">
    <source>
        <dbReference type="PROSITE" id="PS50156"/>
    </source>
</evidence>
<dbReference type="Proteomes" id="UP001642464">
    <property type="component" value="Unassembled WGS sequence"/>
</dbReference>
<dbReference type="InterPro" id="IPR053958">
    <property type="entry name" value="HMGCR/SNAP/NPC1-like_SSD"/>
</dbReference>
<dbReference type="InterPro" id="IPR052081">
    <property type="entry name" value="Dispatched_Hh_regulator"/>
</dbReference>
<feature type="transmembrane region" description="Helical" evidence="7">
    <location>
        <begin position="344"/>
        <end position="364"/>
    </location>
</feature>
<evidence type="ECO:0000313" key="9">
    <source>
        <dbReference type="EMBL" id="CAK9008135.1"/>
    </source>
</evidence>
<keyword evidence="4 7" id="KW-0472">Membrane</keyword>
<feature type="transmembrane region" description="Helical" evidence="7">
    <location>
        <begin position="890"/>
        <end position="913"/>
    </location>
</feature>